<dbReference type="InterPro" id="IPR042035">
    <property type="entry name" value="DEAH_win-hel_dom"/>
</dbReference>
<keyword evidence="9" id="KW-1185">Reference proteome</keyword>
<evidence type="ECO:0000256" key="6">
    <source>
        <dbReference type="ARBA" id="ARBA00047984"/>
    </source>
</evidence>
<name>A0AAV2RQC3_MEGNR</name>
<protein>
    <recommendedName>
        <fullName evidence="1">RNA helicase</fullName>
        <ecNumber evidence="1">3.6.4.13</ecNumber>
    </recommendedName>
</protein>
<keyword evidence="2" id="KW-0547">Nucleotide-binding</keyword>
<dbReference type="GO" id="GO:0003723">
    <property type="term" value="F:RNA binding"/>
    <property type="evidence" value="ECO:0007669"/>
    <property type="project" value="TreeGrafter"/>
</dbReference>
<dbReference type="GO" id="GO:0016787">
    <property type="term" value="F:hydrolase activity"/>
    <property type="evidence" value="ECO:0007669"/>
    <property type="project" value="UniProtKB-KW"/>
</dbReference>
<dbReference type="EMBL" id="CAXKWB010030534">
    <property type="protein sequence ID" value="CAL4137781.1"/>
    <property type="molecule type" value="Genomic_DNA"/>
</dbReference>
<dbReference type="FunFam" id="1.10.10.2130:FF:000001">
    <property type="entry name" value="Pre-mRNA-splicing factor ATP-dependent RNA helicase"/>
    <property type="match status" value="1"/>
</dbReference>
<dbReference type="GO" id="GO:0005524">
    <property type="term" value="F:ATP binding"/>
    <property type="evidence" value="ECO:0007669"/>
    <property type="project" value="UniProtKB-KW"/>
</dbReference>
<dbReference type="Gene3D" id="3.40.50.300">
    <property type="entry name" value="P-loop containing nucleotide triphosphate hydrolases"/>
    <property type="match status" value="1"/>
</dbReference>
<keyword evidence="3" id="KW-0378">Hydrolase</keyword>
<feature type="domain" description="Helicase C-terminal" evidence="7">
    <location>
        <begin position="1"/>
        <end position="61"/>
    </location>
</feature>
<accession>A0AAV2RQC3</accession>
<organism evidence="8 9">
    <name type="scientific">Meganyctiphanes norvegica</name>
    <name type="common">Northern krill</name>
    <name type="synonym">Thysanopoda norvegica</name>
    <dbReference type="NCBI Taxonomy" id="48144"/>
    <lineage>
        <taxon>Eukaryota</taxon>
        <taxon>Metazoa</taxon>
        <taxon>Ecdysozoa</taxon>
        <taxon>Arthropoda</taxon>
        <taxon>Crustacea</taxon>
        <taxon>Multicrustacea</taxon>
        <taxon>Malacostraca</taxon>
        <taxon>Eumalacostraca</taxon>
        <taxon>Eucarida</taxon>
        <taxon>Euphausiacea</taxon>
        <taxon>Euphausiidae</taxon>
        <taxon>Meganyctiphanes</taxon>
    </lineage>
</organism>
<dbReference type="FunFam" id="3.40.50.300:FF:003016">
    <property type="entry name" value="DEAH-box helicase 9"/>
    <property type="match status" value="1"/>
</dbReference>
<keyword evidence="4" id="KW-0347">Helicase</keyword>
<sequence length="100" mass="11352">IYPVSQANANQRMGRAGRTGPGMCYRLYTERQYKDELLVSTVPEIQRTNLANVVLTLKSLGVQDLLKFHFMDPPPQDNLLNSQYQLWTLGALDNTGLRNI</sequence>
<gene>
    <name evidence="8" type="ORF">MNOR_LOCUS28130</name>
</gene>
<reference evidence="8 9" key="1">
    <citation type="submission" date="2024-05" db="EMBL/GenBank/DDBJ databases">
        <authorList>
            <person name="Wallberg A."/>
        </authorList>
    </citation>
    <scope>NUCLEOTIDE SEQUENCE [LARGE SCALE GENOMIC DNA]</scope>
</reference>
<evidence type="ECO:0000259" key="7">
    <source>
        <dbReference type="PROSITE" id="PS51194"/>
    </source>
</evidence>
<dbReference type="GO" id="GO:0034458">
    <property type="term" value="F:3'-5' RNA helicase activity"/>
    <property type="evidence" value="ECO:0007669"/>
    <property type="project" value="TreeGrafter"/>
</dbReference>
<dbReference type="EC" id="3.6.4.13" evidence="1"/>
<dbReference type="PANTHER" id="PTHR18934:SF91">
    <property type="entry name" value="PRE-MRNA-SPLICING FACTOR ATP-DEPENDENT RNA HELICASE PRP16"/>
    <property type="match status" value="1"/>
</dbReference>
<evidence type="ECO:0000313" key="8">
    <source>
        <dbReference type="EMBL" id="CAL4137781.1"/>
    </source>
</evidence>
<comment type="catalytic activity">
    <reaction evidence="6">
        <text>ATP + H2O = ADP + phosphate + H(+)</text>
        <dbReference type="Rhea" id="RHEA:13065"/>
        <dbReference type="ChEBI" id="CHEBI:15377"/>
        <dbReference type="ChEBI" id="CHEBI:15378"/>
        <dbReference type="ChEBI" id="CHEBI:30616"/>
        <dbReference type="ChEBI" id="CHEBI:43474"/>
        <dbReference type="ChEBI" id="CHEBI:456216"/>
        <dbReference type="EC" id="3.6.4.13"/>
    </reaction>
</comment>
<dbReference type="AlphaFoldDB" id="A0AAV2RQC3"/>
<evidence type="ECO:0000256" key="1">
    <source>
        <dbReference type="ARBA" id="ARBA00012552"/>
    </source>
</evidence>
<evidence type="ECO:0000256" key="5">
    <source>
        <dbReference type="ARBA" id="ARBA00022840"/>
    </source>
</evidence>
<dbReference type="Proteomes" id="UP001497623">
    <property type="component" value="Unassembled WGS sequence"/>
</dbReference>
<feature type="non-terminal residue" evidence="8">
    <location>
        <position position="1"/>
    </location>
</feature>
<evidence type="ECO:0000256" key="3">
    <source>
        <dbReference type="ARBA" id="ARBA00022801"/>
    </source>
</evidence>
<feature type="non-terminal residue" evidence="8">
    <location>
        <position position="100"/>
    </location>
</feature>
<dbReference type="PROSITE" id="PS51194">
    <property type="entry name" value="HELICASE_CTER"/>
    <property type="match status" value="1"/>
</dbReference>
<evidence type="ECO:0000256" key="4">
    <source>
        <dbReference type="ARBA" id="ARBA00022806"/>
    </source>
</evidence>
<proteinExistence type="predicted"/>
<dbReference type="InterPro" id="IPR027417">
    <property type="entry name" value="P-loop_NTPase"/>
</dbReference>
<evidence type="ECO:0000313" key="9">
    <source>
        <dbReference type="Proteomes" id="UP001497623"/>
    </source>
</evidence>
<dbReference type="Gene3D" id="1.10.10.2130">
    <property type="entry name" value="DEAH helicase family, winged-helix domain"/>
    <property type="match status" value="1"/>
</dbReference>
<keyword evidence="5" id="KW-0067">ATP-binding</keyword>
<dbReference type="SUPFAM" id="SSF52540">
    <property type="entry name" value="P-loop containing nucleoside triphosphate hydrolases"/>
    <property type="match status" value="1"/>
</dbReference>
<evidence type="ECO:0000256" key="2">
    <source>
        <dbReference type="ARBA" id="ARBA00022741"/>
    </source>
</evidence>
<dbReference type="InterPro" id="IPR001650">
    <property type="entry name" value="Helicase_C-like"/>
</dbReference>
<comment type="caution">
    <text evidence="8">The sequence shown here is derived from an EMBL/GenBank/DDBJ whole genome shotgun (WGS) entry which is preliminary data.</text>
</comment>
<dbReference type="PANTHER" id="PTHR18934">
    <property type="entry name" value="ATP-DEPENDENT RNA HELICASE"/>
    <property type="match status" value="1"/>
</dbReference>